<evidence type="ECO:0000313" key="15">
    <source>
        <dbReference type="EMBL" id="CAH0541230.1"/>
    </source>
</evidence>
<dbReference type="NCBIfam" id="NF008350">
    <property type="entry name" value="PRK11133.1"/>
    <property type="match status" value="1"/>
</dbReference>
<keyword evidence="8 15" id="KW-0378">Hydrolase</keyword>
<dbReference type="EMBL" id="CAKLDM010000002">
    <property type="protein sequence ID" value="CAH0541230.1"/>
    <property type="molecule type" value="Genomic_DNA"/>
</dbReference>
<dbReference type="NCBIfam" id="TIGR00338">
    <property type="entry name" value="serB"/>
    <property type="match status" value="1"/>
</dbReference>
<keyword evidence="10" id="KW-0718">Serine biosynthesis</keyword>
<evidence type="ECO:0000256" key="2">
    <source>
        <dbReference type="ARBA" id="ARBA00005135"/>
    </source>
</evidence>
<dbReference type="InterPro" id="IPR036412">
    <property type="entry name" value="HAD-like_sf"/>
</dbReference>
<dbReference type="InterPro" id="IPR023214">
    <property type="entry name" value="HAD_sf"/>
</dbReference>
<dbReference type="SFLD" id="SFLDG01136">
    <property type="entry name" value="C1.6:_Phosphoserine_Phosphatas"/>
    <property type="match status" value="1"/>
</dbReference>
<evidence type="ECO:0000256" key="6">
    <source>
        <dbReference type="ARBA" id="ARBA00022605"/>
    </source>
</evidence>
<evidence type="ECO:0000256" key="5">
    <source>
        <dbReference type="ARBA" id="ARBA00015196"/>
    </source>
</evidence>
<feature type="domain" description="Phosphoserine phosphatase N-terminal" evidence="14">
    <location>
        <begin position="31"/>
        <end position="94"/>
    </location>
</feature>
<dbReference type="Pfam" id="PF00702">
    <property type="entry name" value="Hydrolase"/>
    <property type="match status" value="1"/>
</dbReference>
<evidence type="ECO:0000256" key="13">
    <source>
        <dbReference type="ARBA" id="ARBA00048523"/>
    </source>
</evidence>
<dbReference type="SFLD" id="SFLDG01137">
    <property type="entry name" value="C1.6.1:_Phosphoserine_Phosphat"/>
    <property type="match status" value="1"/>
</dbReference>
<evidence type="ECO:0000256" key="7">
    <source>
        <dbReference type="ARBA" id="ARBA00022723"/>
    </source>
</evidence>
<comment type="cofactor">
    <cofactor evidence="1">
        <name>Mg(2+)</name>
        <dbReference type="ChEBI" id="CHEBI:18420"/>
    </cofactor>
</comment>
<evidence type="ECO:0000256" key="4">
    <source>
        <dbReference type="ARBA" id="ARBA00012640"/>
    </source>
</evidence>
<gene>
    <name evidence="15" type="ORF">VMF7928_03460</name>
</gene>
<dbReference type="PANTHER" id="PTHR43344">
    <property type="entry name" value="PHOSPHOSERINE PHOSPHATASE"/>
    <property type="match status" value="1"/>
</dbReference>
<protein>
    <recommendedName>
        <fullName evidence="5">Phosphoserine phosphatase</fullName>
        <ecNumber evidence="4">3.1.3.3</ecNumber>
    </recommendedName>
    <alternativeName>
        <fullName evidence="11">O-phosphoserine phosphohydrolase</fullName>
    </alternativeName>
</protein>
<dbReference type="Pfam" id="PF18429">
    <property type="entry name" value="DUF5609"/>
    <property type="match status" value="1"/>
</dbReference>
<evidence type="ECO:0000256" key="3">
    <source>
        <dbReference type="ARBA" id="ARBA00009184"/>
    </source>
</evidence>
<keyword evidence="16" id="KW-1185">Reference proteome</keyword>
<evidence type="ECO:0000259" key="14">
    <source>
        <dbReference type="Pfam" id="PF18429"/>
    </source>
</evidence>
<comment type="catalytic activity">
    <reaction evidence="12">
        <text>O-phospho-L-serine + H2O = L-serine + phosphate</text>
        <dbReference type="Rhea" id="RHEA:21208"/>
        <dbReference type="ChEBI" id="CHEBI:15377"/>
        <dbReference type="ChEBI" id="CHEBI:33384"/>
        <dbReference type="ChEBI" id="CHEBI:43474"/>
        <dbReference type="ChEBI" id="CHEBI:57524"/>
        <dbReference type="EC" id="3.1.3.3"/>
    </reaction>
</comment>
<dbReference type="SUPFAM" id="SSF56784">
    <property type="entry name" value="HAD-like"/>
    <property type="match status" value="1"/>
</dbReference>
<dbReference type="Proteomes" id="UP000838748">
    <property type="component" value="Unassembled WGS sequence"/>
</dbReference>
<comment type="pathway">
    <text evidence="2">Amino-acid biosynthesis; L-serine biosynthesis; L-serine from 3-phospho-D-glycerate: step 3/3.</text>
</comment>
<dbReference type="PANTHER" id="PTHR43344:SF2">
    <property type="entry name" value="PHOSPHOSERINE PHOSPHATASE"/>
    <property type="match status" value="1"/>
</dbReference>
<dbReference type="GO" id="GO:0016787">
    <property type="term" value="F:hydrolase activity"/>
    <property type="evidence" value="ECO:0007669"/>
    <property type="project" value="UniProtKB-KW"/>
</dbReference>
<dbReference type="Gene3D" id="3.40.50.1000">
    <property type="entry name" value="HAD superfamily/HAD-like"/>
    <property type="match status" value="1"/>
</dbReference>
<dbReference type="CDD" id="cd07500">
    <property type="entry name" value="HAD_PSP"/>
    <property type="match status" value="1"/>
</dbReference>
<dbReference type="Gene3D" id="1.10.150.210">
    <property type="entry name" value="Phosphoserine phosphatase, domain 2"/>
    <property type="match status" value="1"/>
</dbReference>
<evidence type="ECO:0000256" key="10">
    <source>
        <dbReference type="ARBA" id="ARBA00023299"/>
    </source>
</evidence>
<dbReference type="EC" id="3.1.3.3" evidence="4"/>
<organism evidence="15 16">
    <name type="scientific">Vibrio marisflavi CECT 7928</name>
    <dbReference type="NCBI Taxonomy" id="634439"/>
    <lineage>
        <taxon>Bacteria</taxon>
        <taxon>Pseudomonadati</taxon>
        <taxon>Pseudomonadota</taxon>
        <taxon>Gammaproteobacteria</taxon>
        <taxon>Vibrionales</taxon>
        <taxon>Vibrionaceae</taxon>
        <taxon>Vibrio</taxon>
    </lineage>
</organism>
<dbReference type="InterPro" id="IPR004469">
    <property type="entry name" value="PSP"/>
</dbReference>
<proteinExistence type="inferred from homology"/>
<evidence type="ECO:0000256" key="11">
    <source>
        <dbReference type="ARBA" id="ARBA00031693"/>
    </source>
</evidence>
<sequence length="322" mass="35270">MGSLKNLPIKRHTSLISRFPEARLSSTLDRKKANWIIFSEHLSVESLNTLDDASEFSHSIIDIWKVGQYEVALMDGNLTASKEYILKQLNLDYANISDVPDLSAPGVVVFDMDSTVIQIECIDEIAKLAGVGEQVAEVTEKAMQGELDFEESLRARVDTLKGADESILETVREQLPLMPDLLELMETLQKLGWKTAIASGGFTYFSDHLKQLLNLDYAKSNQLEITNGKLTGKVLGEVVSAQTKAEILVELADKYDVDLHNTVAVGDGANDLEMMNVAGFGIAYHAKPKVEEKAQAAVRVSGLGGVMCILSAGLAKQKKVSW</sequence>
<comment type="caution">
    <text evidence="15">The sequence shown here is derived from an EMBL/GenBank/DDBJ whole genome shotgun (WGS) entry which is preliminary data.</text>
</comment>
<keyword evidence="7" id="KW-0479">Metal-binding</keyword>
<evidence type="ECO:0000256" key="12">
    <source>
        <dbReference type="ARBA" id="ARBA00048138"/>
    </source>
</evidence>
<keyword evidence="9" id="KW-0460">Magnesium</keyword>
<keyword evidence="6" id="KW-0028">Amino-acid biosynthesis</keyword>
<comment type="catalytic activity">
    <reaction evidence="13">
        <text>O-phospho-D-serine + H2O = D-serine + phosphate</text>
        <dbReference type="Rhea" id="RHEA:24873"/>
        <dbReference type="ChEBI" id="CHEBI:15377"/>
        <dbReference type="ChEBI" id="CHEBI:35247"/>
        <dbReference type="ChEBI" id="CHEBI:43474"/>
        <dbReference type="ChEBI" id="CHEBI:58680"/>
        <dbReference type="EC" id="3.1.3.3"/>
    </reaction>
</comment>
<name>A0ABM9A8Q8_9VIBR</name>
<dbReference type="NCBIfam" id="TIGR01488">
    <property type="entry name" value="HAD-SF-IB"/>
    <property type="match status" value="1"/>
</dbReference>
<dbReference type="Gene3D" id="3.30.70.2020">
    <property type="match status" value="1"/>
</dbReference>
<evidence type="ECO:0000256" key="1">
    <source>
        <dbReference type="ARBA" id="ARBA00001946"/>
    </source>
</evidence>
<reference evidence="15" key="1">
    <citation type="submission" date="2021-11" db="EMBL/GenBank/DDBJ databases">
        <authorList>
            <person name="Rodrigo-Torres L."/>
            <person name="Arahal R. D."/>
            <person name="Lucena T."/>
        </authorList>
    </citation>
    <scope>NUCLEOTIDE SEQUENCE</scope>
    <source>
        <strain evidence="15">CECT 7928</strain>
    </source>
</reference>
<evidence type="ECO:0000256" key="8">
    <source>
        <dbReference type="ARBA" id="ARBA00022801"/>
    </source>
</evidence>
<dbReference type="InterPro" id="IPR041449">
    <property type="entry name" value="SerB_N"/>
</dbReference>
<comment type="similarity">
    <text evidence="3">Belongs to the HAD-like hydrolase superfamily. SerB family.</text>
</comment>
<evidence type="ECO:0000313" key="16">
    <source>
        <dbReference type="Proteomes" id="UP000838748"/>
    </source>
</evidence>
<dbReference type="InterPro" id="IPR050582">
    <property type="entry name" value="HAD-like_SerB"/>
</dbReference>
<dbReference type="SFLD" id="SFLDS00003">
    <property type="entry name" value="Haloacid_Dehalogenase"/>
    <property type="match status" value="1"/>
</dbReference>
<evidence type="ECO:0000256" key="9">
    <source>
        <dbReference type="ARBA" id="ARBA00022842"/>
    </source>
</evidence>
<dbReference type="RefSeq" id="WP_237362938.1">
    <property type="nucleotide sequence ID" value="NZ_CAKLDM010000002.1"/>
</dbReference>
<dbReference type="SFLD" id="SFLDF00029">
    <property type="entry name" value="phosphoserine_phosphatase"/>
    <property type="match status" value="1"/>
</dbReference>
<accession>A0ABM9A8Q8</accession>